<dbReference type="PANTHER" id="PTHR30121:SF6">
    <property type="entry name" value="SLR6007 PROTEIN"/>
    <property type="match status" value="1"/>
</dbReference>
<dbReference type="InterPro" id="IPR027417">
    <property type="entry name" value="P-loop_NTPase"/>
</dbReference>
<dbReference type="Pfam" id="PF01935">
    <property type="entry name" value="DUF87"/>
    <property type="match status" value="1"/>
</dbReference>
<gene>
    <name evidence="2" type="ORF">NIES267_26070</name>
</gene>
<evidence type="ECO:0000313" key="2">
    <source>
        <dbReference type="EMBL" id="BAY83121.1"/>
    </source>
</evidence>
<reference evidence="2 3" key="1">
    <citation type="submission" date="2017-06" db="EMBL/GenBank/DDBJ databases">
        <title>Genome sequencing of cyanobaciteial culture collection at National Institute for Environmental Studies (NIES).</title>
        <authorList>
            <person name="Hirose Y."/>
            <person name="Shimura Y."/>
            <person name="Fujisawa T."/>
            <person name="Nakamura Y."/>
            <person name="Kawachi M."/>
        </authorList>
    </citation>
    <scope>NUCLEOTIDE SEQUENCE [LARGE SCALE GENOMIC DNA]</scope>
    <source>
        <strain evidence="2 3">NIES-267</strain>
    </source>
</reference>
<evidence type="ECO:0000259" key="1">
    <source>
        <dbReference type="Pfam" id="PF01935"/>
    </source>
</evidence>
<sequence>MSTSRVPICLNNRVLRHHGAVAGSTGSGKSNLNSNIVRGAINMDYCVFLFDHKPDFQDLEKPNNETKLFNYQEWVPEGFDCNINYFSLSDDGSSKANIKEKLINVHASSFEPYQLATALFHKRGEELQQENMTLLLTAYKDEQEERNKFTWALADAVDWIRKLKKEQMPNVLGGGSITDSSKASMLRKLQVRKMPWMDRKLINQEEQLPGLSIPKKNLAPETNVRALIQSKTINVIRVGQTQGRDYGLFLSFLLDRVYSAKASQSELAPVLYLIDEAQDIFSGSKQLREACEDMLDSNMRKGRSLNIAFWYGLQKFSALPESITINLNSRIVMTHKQTSEALNALPGVSKETLSLVTELKPGEALVSLFGSNSIVKAKMHPSKALLTKE</sequence>
<organism evidence="2 3">
    <name type="scientific">Calothrix parasitica NIES-267</name>
    <dbReference type="NCBI Taxonomy" id="1973488"/>
    <lineage>
        <taxon>Bacteria</taxon>
        <taxon>Bacillati</taxon>
        <taxon>Cyanobacteriota</taxon>
        <taxon>Cyanophyceae</taxon>
        <taxon>Nostocales</taxon>
        <taxon>Calotrichaceae</taxon>
        <taxon>Calothrix</taxon>
    </lineage>
</organism>
<dbReference type="Gene3D" id="3.40.50.300">
    <property type="entry name" value="P-loop containing nucleotide triphosphate hydrolases"/>
    <property type="match status" value="2"/>
</dbReference>
<proteinExistence type="predicted"/>
<dbReference type="Proteomes" id="UP000218418">
    <property type="component" value="Chromosome"/>
</dbReference>
<dbReference type="InterPro" id="IPR002789">
    <property type="entry name" value="HerA_central"/>
</dbReference>
<evidence type="ECO:0000313" key="3">
    <source>
        <dbReference type="Proteomes" id="UP000218418"/>
    </source>
</evidence>
<protein>
    <recommendedName>
        <fullName evidence="1">Helicase HerA central domain-containing protein</fullName>
    </recommendedName>
</protein>
<dbReference type="OrthoDB" id="581136at2"/>
<dbReference type="InterPro" id="IPR051162">
    <property type="entry name" value="T4SS_component"/>
</dbReference>
<dbReference type="EMBL" id="AP018227">
    <property type="protein sequence ID" value="BAY83121.1"/>
    <property type="molecule type" value="Genomic_DNA"/>
</dbReference>
<accession>A0A1Z4LPH6</accession>
<feature type="domain" description="Helicase HerA central" evidence="1">
    <location>
        <begin position="2"/>
        <end position="150"/>
    </location>
</feature>
<name>A0A1Z4LPH6_9CYAN</name>
<dbReference type="AlphaFoldDB" id="A0A1Z4LPH6"/>
<dbReference type="SUPFAM" id="SSF52540">
    <property type="entry name" value="P-loop containing nucleoside triphosphate hydrolases"/>
    <property type="match status" value="1"/>
</dbReference>
<dbReference type="PANTHER" id="PTHR30121">
    <property type="entry name" value="UNCHARACTERIZED PROTEIN YJGR-RELATED"/>
    <property type="match status" value="1"/>
</dbReference>
<keyword evidence="3" id="KW-1185">Reference proteome</keyword>